<comment type="caution">
    <text evidence="2">The sequence shown here is derived from an EMBL/GenBank/DDBJ whole genome shotgun (WGS) entry which is preliminary data.</text>
</comment>
<name>A0A8H6YRF0_9AGAR</name>
<organism evidence="2 3">
    <name type="scientific">Mycena sanguinolenta</name>
    <dbReference type="NCBI Taxonomy" id="230812"/>
    <lineage>
        <taxon>Eukaryota</taxon>
        <taxon>Fungi</taxon>
        <taxon>Dikarya</taxon>
        <taxon>Basidiomycota</taxon>
        <taxon>Agaricomycotina</taxon>
        <taxon>Agaricomycetes</taxon>
        <taxon>Agaricomycetidae</taxon>
        <taxon>Agaricales</taxon>
        <taxon>Marasmiineae</taxon>
        <taxon>Mycenaceae</taxon>
        <taxon>Mycena</taxon>
    </lineage>
</organism>
<accession>A0A8H6YRF0</accession>
<keyword evidence="1" id="KW-0175">Coiled coil</keyword>
<protein>
    <submittedName>
        <fullName evidence="2">Uncharacterized protein</fullName>
    </submittedName>
</protein>
<dbReference type="OrthoDB" id="2834478at2759"/>
<evidence type="ECO:0000313" key="2">
    <source>
        <dbReference type="EMBL" id="KAF7363797.1"/>
    </source>
</evidence>
<dbReference type="EMBL" id="JACAZH010000007">
    <property type="protein sequence ID" value="KAF7363797.1"/>
    <property type="molecule type" value="Genomic_DNA"/>
</dbReference>
<sequence length="315" mass="35590">MEEECFSASEVYRQQLAQTQTQFNAFRSAAYTSFAQNEAMNNSCSQEIDMLTKKVREYEELQQTLRKACIYHTQGRLAFGGLWGQIAPELRPGSSNLPHGSFLHPGQVLNALANQCQAEKSRRNEIARLENLVRWYQTKLPPDHNTNVAPPVVGMKREMTPVLEPIAVKRLKLDVPVRPCRTMTATPRLSAPFSPVSAPTPTFSPIHVVENALSSSPHPNMTNATGMHVSRVIDRWNCALTEPVASKPLREFVLPPLTAFDGAHSCTYYLWFSIRMPLYNRMGDSKPTCARPASTTEQWELKLYNDRKGAKKFFF</sequence>
<reference evidence="2" key="1">
    <citation type="submission" date="2020-05" db="EMBL/GenBank/DDBJ databases">
        <title>Mycena genomes resolve the evolution of fungal bioluminescence.</title>
        <authorList>
            <person name="Tsai I.J."/>
        </authorList>
    </citation>
    <scope>NUCLEOTIDE SEQUENCE</scope>
    <source>
        <strain evidence="2">160909Yilan</strain>
    </source>
</reference>
<gene>
    <name evidence="2" type="ORF">MSAN_01037600</name>
</gene>
<feature type="coiled-coil region" evidence="1">
    <location>
        <begin position="41"/>
        <end position="68"/>
    </location>
</feature>
<evidence type="ECO:0000256" key="1">
    <source>
        <dbReference type="SAM" id="Coils"/>
    </source>
</evidence>
<dbReference type="AlphaFoldDB" id="A0A8H6YRF0"/>
<dbReference type="Proteomes" id="UP000623467">
    <property type="component" value="Unassembled WGS sequence"/>
</dbReference>
<keyword evidence="3" id="KW-1185">Reference proteome</keyword>
<proteinExistence type="predicted"/>
<evidence type="ECO:0000313" key="3">
    <source>
        <dbReference type="Proteomes" id="UP000623467"/>
    </source>
</evidence>